<dbReference type="InterPro" id="IPR000119">
    <property type="entry name" value="Hist_DNA-bd"/>
</dbReference>
<keyword evidence="6" id="KW-0426">Late protein</keyword>
<comment type="subunit">
    <text evidence="3">Homodimer.</text>
</comment>
<dbReference type="CDD" id="cd13834">
    <property type="entry name" value="HU_like"/>
    <property type="match status" value="1"/>
</dbReference>
<keyword evidence="5" id="KW-0235">DNA replication</keyword>
<evidence type="ECO:0000256" key="7">
    <source>
        <dbReference type="ARBA" id="ARBA00023125"/>
    </source>
</evidence>
<proteinExistence type="inferred from homology"/>
<dbReference type="Gene3D" id="4.10.520.10">
    <property type="entry name" value="IHF-like DNA-binding proteins"/>
    <property type="match status" value="1"/>
</dbReference>
<dbReference type="SUPFAM" id="SSF47729">
    <property type="entry name" value="IHF-like DNA-binding proteins"/>
    <property type="match status" value="1"/>
</dbReference>
<dbReference type="GO" id="GO:0005829">
    <property type="term" value="C:cytosol"/>
    <property type="evidence" value="ECO:0007669"/>
    <property type="project" value="TreeGrafter"/>
</dbReference>
<dbReference type="GO" id="GO:0030527">
    <property type="term" value="F:structural constituent of chromatin"/>
    <property type="evidence" value="ECO:0007669"/>
    <property type="project" value="InterPro"/>
</dbReference>
<evidence type="ECO:0000256" key="2">
    <source>
        <dbReference type="ARBA" id="ARBA00010529"/>
    </source>
</evidence>
<evidence type="ECO:0000256" key="5">
    <source>
        <dbReference type="ARBA" id="ARBA00022705"/>
    </source>
</evidence>
<keyword evidence="13" id="KW-1185">Reference proteome</keyword>
<sequence length="178" mass="19203">MEPVDRSLGSQDLVFLSSPFQKPRKTLVFLVEAGLQQDCLRHNTLPIVIAGVIISRFERPQNTFPDKGLTPMAKAAAAPKAPTKTQILANIAESTEMTKKDVAAVFDALTAEIAKSLGKGGPGQFAIPGLCKIVLKDVPAKPKRKGRNPADGQEIWLKPKPASKKLSIRPLKGLKEMA</sequence>
<keyword evidence="7 12" id="KW-0238">DNA-binding</keyword>
<dbReference type="SMART" id="SM00411">
    <property type="entry name" value="BHL"/>
    <property type="match status" value="1"/>
</dbReference>
<comment type="similarity">
    <text evidence="2 11">Belongs to the bacterial histone-like protein family.</text>
</comment>
<evidence type="ECO:0000256" key="8">
    <source>
        <dbReference type="ARBA" id="ARBA00033120"/>
    </source>
</evidence>
<evidence type="ECO:0000313" key="13">
    <source>
        <dbReference type="Proteomes" id="UP000317977"/>
    </source>
</evidence>
<accession>A0A5C6EZE1</accession>
<comment type="function">
    <text evidence="10">DNA-binding protein that plays a critical role in nucleoid compaction, genome replication and DNA replication and transcription. Binds to both ssDNA and dsDNA with a binding site covering about 15 nucleotides. Displays DNA-supercoiling activity only when associated with the viral DNA topoisomerase 2.</text>
</comment>
<dbReference type="PANTHER" id="PTHR33175:SF13">
    <property type="entry name" value="HISTONE-LIKE PROTEIN"/>
    <property type="match status" value="1"/>
</dbReference>
<evidence type="ECO:0000256" key="9">
    <source>
        <dbReference type="ARBA" id="ARBA00033227"/>
    </source>
</evidence>
<name>A0A5C6EZE1_9BACT</name>
<evidence type="ECO:0000256" key="1">
    <source>
        <dbReference type="ARBA" id="ARBA00004328"/>
    </source>
</evidence>
<evidence type="ECO:0000256" key="6">
    <source>
        <dbReference type="ARBA" id="ARBA00022921"/>
    </source>
</evidence>
<gene>
    <name evidence="12" type="primary">hup_1</name>
    <name evidence="12" type="ORF">Poly59_13260</name>
</gene>
<dbReference type="EMBL" id="SJPX01000002">
    <property type="protein sequence ID" value="TWU55033.1"/>
    <property type="molecule type" value="Genomic_DNA"/>
</dbReference>
<dbReference type="Pfam" id="PF00216">
    <property type="entry name" value="Bac_DNA_binding"/>
    <property type="match status" value="1"/>
</dbReference>
<evidence type="ECO:0000313" key="12">
    <source>
        <dbReference type="EMBL" id="TWU55033.1"/>
    </source>
</evidence>
<evidence type="ECO:0000256" key="4">
    <source>
        <dbReference type="ARBA" id="ARBA00016145"/>
    </source>
</evidence>
<dbReference type="AlphaFoldDB" id="A0A5C6EZE1"/>
<reference evidence="12 13" key="1">
    <citation type="submission" date="2019-02" db="EMBL/GenBank/DDBJ databases">
        <title>Deep-cultivation of Planctomycetes and their phenomic and genomic characterization uncovers novel biology.</title>
        <authorList>
            <person name="Wiegand S."/>
            <person name="Jogler M."/>
            <person name="Boedeker C."/>
            <person name="Pinto D."/>
            <person name="Vollmers J."/>
            <person name="Rivas-Marin E."/>
            <person name="Kohn T."/>
            <person name="Peeters S.H."/>
            <person name="Heuer A."/>
            <person name="Rast P."/>
            <person name="Oberbeckmann S."/>
            <person name="Bunk B."/>
            <person name="Jeske O."/>
            <person name="Meyerdierks A."/>
            <person name="Storesund J.E."/>
            <person name="Kallscheuer N."/>
            <person name="Luecker S."/>
            <person name="Lage O.M."/>
            <person name="Pohl T."/>
            <person name="Merkel B.J."/>
            <person name="Hornburger P."/>
            <person name="Mueller R.-W."/>
            <person name="Bruemmer F."/>
            <person name="Labrenz M."/>
            <person name="Spormann A.M."/>
            <person name="Op Den Camp H."/>
            <person name="Overmann J."/>
            <person name="Amann R."/>
            <person name="Jetten M.S.M."/>
            <person name="Mascher T."/>
            <person name="Medema M.H."/>
            <person name="Devos D.P."/>
            <person name="Kaster A.-K."/>
            <person name="Ovreas L."/>
            <person name="Rohde M."/>
            <person name="Galperin M.Y."/>
            <person name="Jogler C."/>
        </authorList>
    </citation>
    <scope>NUCLEOTIDE SEQUENCE [LARGE SCALE GENOMIC DNA]</scope>
    <source>
        <strain evidence="12 13">Poly59</strain>
    </source>
</reference>
<protein>
    <recommendedName>
        <fullName evidence="4">Viral histone-like protein</fullName>
    </recommendedName>
    <alternativeName>
        <fullName evidence="9">DNA-binding protein pA104R</fullName>
    </alternativeName>
    <alternativeName>
        <fullName evidence="8">pA104R</fullName>
    </alternativeName>
</protein>
<dbReference type="GO" id="GO:0003677">
    <property type="term" value="F:DNA binding"/>
    <property type="evidence" value="ECO:0007669"/>
    <property type="project" value="UniProtKB-KW"/>
</dbReference>
<dbReference type="InterPro" id="IPR010992">
    <property type="entry name" value="IHF-like_DNA-bd_dom_sf"/>
</dbReference>
<evidence type="ECO:0000256" key="3">
    <source>
        <dbReference type="ARBA" id="ARBA00011738"/>
    </source>
</evidence>
<evidence type="ECO:0000256" key="11">
    <source>
        <dbReference type="RuleBase" id="RU003939"/>
    </source>
</evidence>
<dbReference type="Proteomes" id="UP000317977">
    <property type="component" value="Unassembled WGS sequence"/>
</dbReference>
<dbReference type="GO" id="GO:0006260">
    <property type="term" value="P:DNA replication"/>
    <property type="evidence" value="ECO:0007669"/>
    <property type="project" value="UniProtKB-KW"/>
</dbReference>
<comment type="caution">
    <text evidence="12">The sequence shown here is derived from an EMBL/GenBank/DDBJ whole genome shotgun (WGS) entry which is preliminary data.</text>
</comment>
<evidence type="ECO:0000256" key="10">
    <source>
        <dbReference type="ARBA" id="ARBA00046140"/>
    </source>
</evidence>
<organism evidence="12 13">
    <name type="scientific">Rubripirellula reticaptiva</name>
    <dbReference type="NCBI Taxonomy" id="2528013"/>
    <lineage>
        <taxon>Bacteria</taxon>
        <taxon>Pseudomonadati</taxon>
        <taxon>Planctomycetota</taxon>
        <taxon>Planctomycetia</taxon>
        <taxon>Pirellulales</taxon>
        <taxon>Pirellulaceae</taxon>
        <taxon>Rubripirellula</taxon>
    </lineage>
</organism>
<comment type="subcellular location">
    <subcellularLocation>
        <location evidence="1">Virion</location>
    </subcellularLocation>
</comment>
<dbReference type="PANTHER" id="PTHR33175">
    <property type="entry name" value="DNA-BINDING PROTEIN HU"/>
    <property type="match status" value="1"/>
</dbReference>